<dbReference type="GO" id="GO:0000139">
    <property type="term" value="C:Golgi membrane"/>
    <property type="evidence" value="ECO:0007669"/>
    <property type="project" value="InterPro"/>
</dbReference>
<keyword evidence="7" id="KW-1185">Reference proteome</keyword>
<evidence type="ECO:0000313" key="7">
    <source>
        <dbReference type="Proteomes" id="UP000887575"/>
    </source>
</evidence>
<accession>A0AAF3FLL2</accession>
<dbReference type="Pfam" id="PF04142">
    <property type="entry name" value="Nuc_sug_transp"/>
    <property type="match status" value="1"/>
</dbReference>
<protein>
    <submittedName>
        <fullName evidence="8">Uncharacterized protein</fullName>
    </submittedName>
</protein>
<dbReference type="AlphaFoldDB" id="A0AAF3FLL2"/>
<evidence type="ECO:0000256" key="6">
    <source>
        <dbReference type="SAM" id="Phobius"/>
    </source>
</evidence>
<keyword evidence="3 6" id="KW-0812">Transmembrane</keyword>
<proteinExistence type="predicted"/>
<dbReference type="WBParaSite" id="MBELARI_LOCUS8038">
    <property type="protein sequence ID" value="MBELARI_LOCUS8038"/>
    <property type="gene ID" value="MBELARI_LOCUS8038"/>
</dbReference>
<evidence type="ECO:0000256" key="2">
    <source>
        <dbReference type="ARBA" id="ARBA00022597"/>
    </source>
</evidence>
<keyword evidence="5 6" id="KW-0472">Membrane</keyword>
<reference evidence="8" key="1">
    <citation type="submission" date="2024-02" db="UniProtKB">
        <authorList>
            <consortium name="WormBaseParasite"/>
        </authorList>
    </citation>
    <scope>IDENTIFICATION</scope>
</reference>
<dbReference type="GO" id="GO:0015165">
    <property type="term" value="F:pyrimidine nucleotide-sugar transmembrane transporter activity"/>
    <property type="evidence" value="ECO:0007669"/>
    <property type="project" value="InterPro"/>
</dbReference>
<organism evidence="7 8">
    <name type="scientific">Mesorhabditis belari</name>
    <dbReference type="NCBI Taxonomy" id="2138241"/>
    <lineage>
        <taxon>Eukaryota</taxon>
        <taxon>Metazoa</taxon>
        <taxon>Ecdysozoa</taxon>
        <taxon>Nematoda</taxon>
        <taxon>Chromadorea</taxon>
        <taxon>Rhabditida</taxon>
        <taxon>Rhabditina</taxon>
        <taxon>Rhabditomorpha</taxon>
        <taxon>Rhabditoidea</taxon>
        <taxon>Rhabditidae</taxon>
        <taxon>Mesorhabditinae</taxon>
        <taxon>Mesorhabditis</taxon>
    </lineage>
</organism>
<evidence type="ECO:0000256" key="5">
    <source>
        <dbReference type="ARBA" id="ARBA00023136"/>
    </source>
</evidence>
<comment type="subcellular location">
    <subcellularLocation>
        <location evidence="1">Membrane</location>
        <topology evidence="1">Multi-pass membrane protein</topology>
    </subcellularLocation>
</comment>
<feature type="transmembrane region" description="Helical" evidence="6">
    <location>
        <begin position="32"/>
        <end position="50"/>
    </location>
</feature>
<name>A0AAF3FLL2_9BILA</name>
<evidence type="ECO:0000313" key="8">
    <source>
        <dbReference type="WBParaSite" id="MBELARI_LOCUS8038"/>
    </source>
</evidence>
<keyword evidence="2" id="KW-0813">Transport</keyword>
<evidence type="ECO:0000256" key="4">
    <source>
        <dbReference type="ARBA" id="ARBA00022989"/>
    </source>
</evidence>
<sequence>MTSKTMSSHTSFAIVLNCVLAYWLFSFHPTYLFVLGAIMVIGAVFGYSIFPYPCTTHQPIPTQLKRKMIMMKSRKMFKLQYRRVGALIFGSFTKSTWKSSVVLCASM</sequence>
<dbReference type="InterPro" id="IPR007271">
    <property type="entry name" value="Nuc_sug_transpt"/>
</dbReference>
<evidence type="ECO:0000256" key="3">
    <source>
        <dbReference type="ARBA" id="ARBA00022692"/>
    </source>
</evidence>
<dbReference type="Proteomes" id="UP000887575">
    <property type="component" value="Unassembled WGS sequence"/>
</dbReference>
<keyword evidence="4 6" id="KW-1133">Transmembrane helix</keyword>
<evidence type="ECO:0000256" key="1">
    <source>
        <dbReference type="ARBA" id="ARBA00004141"/>
    </source>
</evidence>
<keyword evidence="2" id="KW-0762">Sugar transport</keyword>
<feature type="transmembrane region" description="Helical" evidence="6">
    <location>
        <begin position="6"/>
        <end position="25"/>
    </location>
</feature>